<name>A0A848J3H1_9BACT</name>
<dbReference type="NCBIfam" id="TIGR01927">
    <property type="entry name" value="menC_gam_Gplu"/>
    <property type="match status" value="1"/>
</dbReference>
<comment type="caution">
    <text evidence="4">The sequence shown here is derived from an EMBL/GenBank/DDBJ whole genome shotgun (WGS) entry which is preliminary data.</text>
</comment>
<dbReference type="GO" id="GO:0043748">
    <property type="term" value="F:O-succinylbenzoate synthase activity"/>
    <property type="evidence" value="ECO:0007669"/>
    <property type="project" value="UniProtKB-EC"/>
</dbReference>
<dbReference type="SUPFAM" id="SSF51604">
    <property type="entry name" value="Enolase C-terminal domain-like"/>
    <property type="match status" value="1"/>
</dbReference>
<dbReference type="PANTHER" id="PTHR48073">
    <property type="entry name" value="O-SUCCINYLBENZOATE SYNTHASE-RELATED"/>
    <property type="match status" value="1"/>
</dbReference>
<evidence type="ECO:0000256" key="1">
    <source>
        <dbReference type="ARBA" id="ARBA00022723"/>
    </source>
</evidence>
<dbReference type="Pfam" id="PF13378">
    <property type="entry name" value="MR_MLE_C"/>
    <property type="match status" value="1"/>
</dbReference>
<dbReference type="PROSITE" id="PS00909">
    <property type="entry name" value="MR_MLE_2"/>
    <property type="match status" value="1"/>
</dbReference>
<dbReference type="CDD" id="cd03320">
    <property type="entry name" value="OSBS"/>
    <property type="match status" value="1"/>
</dbReference>
<dbReference type="EC" id="4.2.1.113" evidence="2"/>
<dbReference type="SFLD" id="SFLDG00180">
    <property type="entry name" value="muconate_cycloisomerase"/>
    <property type="match status" value="1"/>
</dbReference>
<dbReference type="RefSeq" id="WP_169684145.1">
    <property type="nucleotide sequence ID" value="NZ_JABBNU010000010.1"/>
</dbReference>
<sequence>MIETNFIEYQLDFKFDAGTSRGVMIHHKVIFLILEDKNSNLKGIGECAPLPGLSVEDINNVQSFLKKFNQDLSGIYALTDLESISGFVNKIVPESLPSVRFGFETAILDLKSGGQKEIFSGEFFNGVKRIPINGLIWMGDKEFMLNQIKTKIDQGFDCLKMKIGAIDFNTELDILNFIRANFSEKDLTIRVDANGAFSLNEAYEKLGKLSKFKLHSIEQPIKQGNYLEMKGLCAESPVPIALDEELIGVPLGESEGLLNEIKPQYIILKPTLIGGLGASDKWISTAEKLGIEWWMTSALESNIGLNSIAQYTGYKNVSLPQGLGTGQLYHNNVNSPLTIENGEIFYDKSKSWDDSIF</sequence>
<gene>
    <name evidence="4" type="primary">menC</name>
    <name evidence="4" type="ORF">HH304_16730</name>
</gene>
<dbReference type="GO" id="GO:0009063">
    <property type="term" value="P:amino acid catabolic process"/>
    <property type="evidence" value="ECO:0007669"/>
    <property type="project" value="InterPro"/>
</dbReference>
<evidence type="ECO:0000256" key="2">
    <source>
        <dbReference type="NCBIfam" id="TIGR01927"/>
    </source>
</evidence>
<dbReference type="SUPFAM" id="SSF54826">
    <property type="entry name" value="Enolase N-terminal domain-like"/>
    <property type="match status" value="1"/>
</dbReference>
<organism evidence="4 5">
    <name type="scientific">Marinigracilibium pacificum</name>
    <dbReference type="NCBI Taxonomy" id="2729599"/>
    <lineage>
        <taxon>Bacteria</taxon>
        <taxon>Pseudomonadati</taxon>
        <taxon>Bacteroidota</taxon>
        <taxon>Cytophagia</taxon>
        <taxon>Cytophagales</taxon>
        <taxon>Flammeovirgaceae</taxon>
        <taxon>Marinigracilibium</taxon>
    </lineage>
</organism>
<accession>A0A848J3H1</accession>
<dbReference type="InterPro" id="IPR029017">
    <property type="entry name" value="Enolase-like_N"/>
</dbReference>
<evidence type="ECO:0000313" key="4">
    <source>
        <dbReference type="EMBL" id="NMM50055.1"/>
    </source>
</evidence>
<dbReference type="SFLD" id="SFLDF00009">
    <property type="entry name" value="o-succinylbenzoate_synthase"/>
    <property type="match status" value="1"/>
</dbReference>
<dbReference type="InterPro" id="IPR029065">
    <property type="entry name" value="Enolase_C-like"/>
</dbReference>
<keyword evidence="5" id="KW-1185">Reference proteome</keyword>
<dbReference type="InterPro" id="IPR036849">
    <property type="entry name" value="Enolase-like_C_sf"/>
</dbReference>
<protein>
    <recommendedName>
        <fullName evidence="2">o-succinylbenzoate synthase</fullName>
        <ecNumber evidence="2">4.2.1.113</ecNumber>
    </recommendedName>
</protein>
<dbReference type="GO" id="GO:0009234">
    <property type="term" value="P:menaquinone biosynthetic process"/>
    <property type="evidence" value="ECO:0007669"/>
    <property type="project" value="UniProtKB-UniRule"/>
</dbReference>
<reference evidence="4 5" key="1">
    <citation type="submission" date="2020-04" db="EMBL/GenBank/DDBJ databases">
        <title>Flammeovirgaceae bacterium KN852 isolated from deep sea.</title>
        <authorList>
            <person name="Zhang D.-C."/>
        </authorList>
    </citation>
    <scope>NUCLEOTIDE SEQUENCE [LARGE SCALE GENOMIC DNA]</scope>
    <source>
        <strain evidence="4 5">KN852</strain>
    </source>
</reference>
<keyword evidence="4" id="KW-0456">Lyase</keyword>
<dbReference type="EMBL" id="JABBNU010000010">
    <property type="protein sequence ID" value="NMM50055.1"/>
    <property type="molecule type" value="Genomic_DNA"/>
</dbReference>
<dbReference type="GO" id="GO:0016854">
    <property type="term" value="F:racemase and epimerase activity"/>
    <property type="evidence" value="ECO:0007669"/>
    <property type="project" value="UniProtKB-ARBA"/>
</dbReference>
<dbReference type="Gene3D" id="3.30.390.10">
    <property type="entry name" value="Enolase-like, N-terminal domain"/>
    <property type="match status" value="1"/>
</dbReference>
<dbReference type="SFLD" id="SFLDS00001">
    <property type="entry name" value="Enolase"/>
    <property type="match status" value="1"/>
</dbReference>
<dbReference type="Gene3D" id="3.20.20.120">
    <property type="entry name" value="Enolase-like C-terminal domain"/>
    <property type="match status" value="1"/>
</dbReference>
<dbReference type="Proteomes" id="UP000559010">
    <property type="component" value="Unassembled WGS sequence"/>
</dbReference>
<keyword evidence="1" id="KW-0479">Metal-binding</keyword>
<dbReference type="InterPro" id="IPR013342">
    <property type="entry name" value="Mandelate_racemase_C"/>
</dbReference>
<dbReference type="AlphaFoldDB" id="A0A848J3H1"/>
<dbReference type="GO" id="GO:0046872">
    <property type="term" value="F:metal ion binding"/>
    <property type="evidence" value="ECO:0007669"/>
    <property type="project" value="UniProtKB-KW"/>
</dbReference>
<evidence type="ECO:0000259" key="3">
    <source>
        <dbReference type="SMART" id="SM00922"/>
    </source>
</evidence>
<dbReference type="SMART" id="SM00922">
    <property type="entry name" value="MR_MLE"/>
    <property type="match status" value="1"/>
</dbReference>
<proteinExistence type="predicted"/>
<dbReference type="InterPro" id="IPR018110">
    <property type="entry name" value="Mandel_Rmase/mucon_lact_enz_CS"/>
</dbReference>
<evidence type="ECO:0000313" key="5">
    <source>
        <dbReference type="Proteomes" id="UP000559010"/>
    </source>
</evidence>
<feature type="domain" description="Mandelate racemase/muconate lactonizing enzyme C-terminal" evidence="3">
    <location>
        <begin position="141"/>
        <end position="239"/>
    </location>
</feature>
<dbReference type="PANTHER" id="PTHR48073:SF2">
    <property type="entry name" value="O-SUCCINYLBENZOATE SYNTHASE"/>
    <property type="match status" value="1"/>
</dbReference>